<accession>A0ABS9MGX7</accession>
<dbReference type="CDD" id="cd03230">
    <property type="entry name" value="ABC_DR_subfamily_A"/>
    <property type="match status" value="1"/>
</dbReference>
<dbReference type="PANTHER" id="PTHR42939">
    <property type="entry name" value="ABC TRANSPORTER ATP-BINDING PROTEIN ALBC-RELATED"/>
    <property type="match status" value="1"/>
</dbReference>
<dbReference type="InterPro" id="IPR027417">
    <property type="entry name" value="P-loop_NTPase"/>
</dbReference>
<dbReference type="InterPro" id="IPR051782">
    <property type="entry name" value="ABC_Transporter_VariousFunc"/>
</dbReference>
<organism evidence="5 6">
    <name type="scientific">Anaeromassilibacillus senegalensis</name>
    <dbReference type="NCBI Taxonomy" id="1673717"/>
    <lineage>
        <taxon>Bacteria</taxon>
        <taxon>Bacillati</taxon>
        <taxon>Bacillota</taxon>
        <taxon>Clostridia</taxon>
        <taxon>Eubacteriales</taxon>
        <taxon>Acutalibacteraceae</taxon>
        <taxon>Anaeromassilibacillus</taxon>
    </lineage>
</organism>
<gene>
    <name evidence="5" type="ORF">L0P57_01935</name>
</gene>
<feature type="domain" description="ABC transporter" evidence="4">
    <location>
        <begin position="6"/>
        <end position="233"/>
    </location>
</feature>
<evidence type="ECO:0000256" key="3">
    <source>
        <dbReference type="ARBA" id="ARBA00022840"/>
    </source>
</evidence>
<dbReference type="EMBL" id="JAKNHQ010000002">
    <property type="protein sequence ID" value="MCG4609704.1"/>
    <property type="molecule type" value="Genomic_DNA"/>
</dbReference>
<evidence type="ECO:0000256" key="1">
    <source>
        <dbReference type="ARBA" id="ARBA00022448"/>
    </source>
</evidence>
<evidence type="ECO:0000256" key="2">
    <source>
        <dbReference type="ARBA" id="ARBA00022741"/>
    </source>
</evidence>
<keyword evidence="1" id="KW-0813">Transport</keyword>
<dbReference type="GO" id="GO:0005524">
    <property type="term" value="F:ATP binding"/>
    <property type="evidence" value="ECO:0007669"/>
    <property type="project" value="UniProtKB-KW"/>
</dbReference>
<dbReference type="PROSITE" id="PS50893">
    <property type="entry name" value="ABC_TRANSPORTER_2"/>
    <property type="match status" value="1"/>
</dbReference>
<proteinExistence type="predicted"/>
<dbReference type="InterPro" id="IPR003593">
    <property type="entry name" value="AAA+_ATPase"/>
</dbReference>
<dbReference type="SUPFAM" id="SSF52540">
    <property type="entry name" value="P-loop containing nucleoside triphosphate hydrolases"/>
    <property type="match status" value="1"/>
</dbReference>
<protein>
    <submittedName>
        <fullName evidence="5">ABC transporter ATP-binding protein</fullName>
    </submittedName>
</protein>
<dbReference type="InterPro" id="IPR003439">
    <property type="entry name" value="ABC_transporter-like_ATP-bd"/>
</dbReference>
<evidence type="ECO:0000259" key="4">
    <source>
        <dbReference type="PROSITE" id="PS50893"/>
    </source>
</evidence>
<evidence type="ECO:0000313" key="6">
    <source>
        <dbReference type="Proteomes" id="UP001298681"/>
    </source>
</evidence>
<comment type="caution">
    <text evidence="5">The sequence shown here is derived from an EMBL/GenBank/DDBJ whole genome shotgun (WGS) entry which is preliminary data.</text>
</comment>
<sequence length="288" mass="32786">MEKLCLEVQDLTKHYDASEFSLDHLNFKVPYGSVMGLIGENGAGKTTTLKLILNLMRRDAGTIKLFGLDNIRDEGAIKQQIGVVFDENHFHELFSPADIAKILRSLYQKWDDNLFQQYLRRFQLPADKPIKTYSRGMKVKLSIASALAHHPKLLLLDEPTSGLDPVVRDEILSIFFDFIQDEEHTILMSSHITGDLEKIADYVTFLHQGRLVFSGVKDDLLDSHGIVKCNASERKRIDPKWIVKQRTGPFGCEILVNNKAAVRHLYPELLVDNASLEEIMLFHVKGEK</sequence>
<dbReference type="PANTHER" id="PTHR42939:SF3">
    <property type="entry name" value="ABC TRANSPORTER ATP-BINDING COMPONENT"/>
    <property type="match status" value="1"/>
</dbReference>
<name>A0ABS9MGX7_9FIRM</name>
<keyword evidence="3 5" id="KW-0067">ATP-binding</keyword>
<reference evidence="5 6" key="1">
    <citation type="submission" date="2022-01" db="EMBL/GenBank/DDBJ databases">
        <title>Collection of gut derived symbiotic bacterial strains cultured from healthy donors.</title>
        <authorList>
            <person name="Lin H."/>
            <person name="Kohout C."/>
            <person name="Waligurski E."/>
            <person name="Pamer E.G."/>
        </authorList>
    </citation>
    <scope>NUCLEOTIDE SEQUENCE [LARGE SCALE GENOMIC DNA]</scope>
    <source>
        <strain evidence="5 6">DFI.7.58</strain>
    </source>
</reference>
<evidence type="ECO:0000313" key="5">
    <source>
        <dbReference type="EMBL" id="MCG4609704.1"/>
    </source>
</evidence>
<keyword evidence="2" id="KW-0547">Nucleotide-binding</keyword>
<dbReference type="Proteomes" id="UP001298681">
    <property type="component" value="Unassembled WGS sequence"/>
</dbReference>
<dbReference type="SMART" id="SM00382">
    <property type="entry name" value="AAA"/>
    <property type="match status" value="1"/>
</dbReference>
<keyword evidence="6" id="KW-1185">Reference proteome</keyword>
<dbReference type="RefSeq" id="WP_087229074.1">
    <property type="nucleotide sequence ID" value="NZ_JAKNHQ010000002.1"/>
</dbReference>
<dbReference type="Pfam" id="PF00005">
    <property type="entry name" value="ABC_tran"/>
    <property type="match status" value="1"/>
</dbReference>
<dbReference type="Gene3D" id="3.40.50.300">
    <property type="entry name" value="P-loop containing nucleotide triphosphate hydrolases"/>
    <property type="match status" value="1"/>
</dbReference>